<dbReference type="PANTHER" id="PTHR16095:SF11">
    <property type="entry name" value="TRANSMEMBRANE PROTEIN 143"/>
    <property type="match status" value="1"/>
</dbReference>
<dbReference type="InterPro" id="IPR022227">
    <property type="entry name" value="DUF3754"/>
</dbReference>
<keyword evidence="1" id="KW-0597">Phosphoprotein</keyword>
<organism evidence="3 4">
    <name type="scientific">Batillaria attramentaria</name>
    <dbReference type="NCBI Taxonomy" id="370345"/>
    <lineage>
        <taxon>Eukaryota</taxon>
        <taxon>Metazoa</taxon>
        <taxon>Spiralia</taxon>
        <taxon>Lophotrochozoa</taxon>
        <taxon>Mollusca</taxon>
        <taxon>Gastropoda</taxon>
        <taxon>Caenogastropoda</taxon>
        <taxon>Sorbeoconcha</taxon>
        <taxon>Cerithioidea</taxon>
        <taxon>Batillariidae</taxon>
        <taxon>Batillaria</taxon>
    </lineage>
</organism>
<keyword evidence="2" id="KW-0812">Transmembrane</keyword>
<evidence type="ECO:0008006" key="5">
    <source>
        <dbReference type="Google" id="ProtNLM"/>
    </source>
</evidence>
<feature type="transmembrane region" description="Helical" evidence="2">
    <location>
        <begin position="282"/>
        <end position="303"/>
    </location>
</feature>
<dbReference type="Proteomes" id="UP001519460">
    <property type="component" value="Unassembled WGS sequence"/>
</dbReference>
<evidence type="ECO:0000256" key="2">
    <source>
        <dbReference type="SAM" id="Phobius"/>
    </source>
</evidence>
<dbReference type="AlphaFoldDB" id="A0ABD0LF43"/>
<feature type="transmembrane region" description="Helical" evidence="2">
    <location>
        <begin position="309"/>
        <end position="326"/>
    </location>
</feature>
<accession>A0ABD0LF43</accession>
<keyword evidence="4" id="KW-1185">Reference proteome</keyword>
<evidence type="ECO:0000313" key="3">
    <source>
        <dbReference type="EMBL" id="KAK7498101.1"/>
    </source>
</evidence>
<evidence type="ECO:0000256" key="1">
    <source>
        <dbReference type="ARBA" id="ARBA00022553"/>
    </source>
</evidence>
<evidence type="ECO:0000313" key="4">
    <source>
        <dbReference type="Proteomes" id="UP001519460"/>
    </source>
</evidence>
<dbReference type="EMBL" id="JACVVK020000053">
    <property type="protein sequence ID" value="KAK7498101.1"/>
    <property type="molecule type" value="Genomic_DNA"/>
</dbReference>
<proteinExistence type="predicted"/>
<protein>
    <recommendedName>
        <fullName evidence="5">Transmembrane protein 143</fullName>
    </recommendedName>
</protein>
<name>A0ABD0LF43_9CAEN</name>
<comment type="caution">
    <text evidence="3">The sequence shown here is derived from an EMBL/GenBank/DDBJ whole genome shotgun (WGS) entry which is preliminary data.</text>
</comment>
<dbReference type="PANTHER" id="PTHR16095">
    <property type="entry name" value="TRANSMEMBRANE PROTEIN 143 FAMILY MEMBER"/>
    <property type="match status" value="1"/>
</dbReference>
<keyword evidence="2" id="KW-0472">Membrane</keyword>
<keyword evidence="2" id="KW-1133">Transmembrane helix</keyword>
<dbReference type="Pfam" id="PF12576">
    <property type="entry name" value="DUF3754"/>
    <property type="match status" value="1"/>
</dbReference>
<reference evidence="3 4" key="1">
    <citation type="journal article" date="2023" name="Sci. Data">
        <title>Genome assembly of the Korean intertidal mud-creeper Batillaria attramentaria.</title>
        <authorList>
            <person name="Patra A.K."/>
            <person name="Ho P.T."/>
            <person name="Jun S."/>
            <person name="Lee S.J."/>
            <person name="Kim Y."/>
            <person name="Won Y.J."/>
        </authorList>
    </citation>
    <scope>NUCLEOTIDE SEQUENCE [LARGE SCALE GENOMIC DNA]</scope>
    <source>
        <strain evidence="3">Wonlab-2016</strain>
    </source>
</reference>
<sequence length="503" mass="57812">MAASFLREAGVLGPYVVRCVTYRLLHKHQNGLHVVRTFASAPATVQAATGSVVSKDIQPVLEVADPEDLYRERYIPITRRSIIRYLMEEENFLNEEEKKKFEDFALALDSAIVNKYHGILQELKILFDPINPDKDTVQTRQWSRREKLDNEFWLLQRLEDIMERANFHELEKSQVNQYLAEHESREGVRVSVNPDRYDILRFWVLGRENPDPEPTLLQKLINRILRRQPKRSVEYYKRVVVAIRLKKDSKLLLKAFKEIPVHNLEMLLPDGTIRMSTMDKSVLTASVFIATAGVVAKIVTVLASLQVDWMLLLTLVTGAIGVRAWTTYKNRRNAYLVDASRTLYFKNVANNRGLLTLLVDRAEDESFKEALLTYTFLLTTRPPSVKGKASSQQLPAQLGGLSDAALESKVEDWIRSKTGVELEFDSSEAIRLLKSFGVLSEAQDKMHVLPLEAALRCLPITPQSLIARSAEADITEGYDRDEYLETEHEYKEEEKREKRFGWF</sequence>
<gene>
    <name evidence="3" type="ORF">BaRGS_00010689</name>
</gene>